<accession>M1Q3M1</accession>
<protein>
    <submittedName>
        <fullName evidence="1">Uncharacterized protein</fullName>
    </submittedName>
</protein>
<evidence type="ECO:0000313" key="2">
    <source>
        <dbReference type="Proteomes" id="UP000011718"/>
    </source>
</evidence>
<dbReference type="AlphaFoldDB" id="M1Q3M1"/>
<proteinExistence type="predicted"/>
<dbReference type="HOGENOM" id="CLU_3338455_0_0_2"/>
<organism evidence="1 2">
    <name type="scientific">Methanosarcina mazei Tuc01</name>
    <dbReference type="NCBI Taxonomy" id="1236903"/>
    <lineage>
        <taxon>Archaea</taxon>
        <taxon>Methanobacteriati</taxon>
        <taxon>Methanobacteriota</taxon>
        <taxon>Stenosarchaea group</taxon>
        <taxon>Methanomicrobia</taxon>
        <taxon>Methanosarcinales</taxon>
        <taxon>Methanosarcinaceae</taxon>
        <taxon>Methanosarcina</taxon>
    </lineage>
</organism>
<sequence length="37" mass="4067">MLRQLPEKMIFYLSVHDFSTGSALFLYSSIGGIGSSI</sequence>
<dbReference type="BioCyc" id="MMAZ1236903:G139K-1431-MONOMER"/>
<evidence type="ECO:0000313" key="1">
    <source>
        <dbReference type="EMBL" id="AGF96865.1"/>
    </source>
</evidence>
<dbReference type="Proteomes" id="UP000011718">
    <property type="component" value="Chromosome"/>
</dbReference>
<name>M1Q3M1_METMZ</name>
<reference evidence="1 2" key="1">
    <citation type="journal article" date="2013" name="Genome Announc.">
        <title>Complete Genome of a Methanosarcina mazei Strain Isolated from Sediment Samples from an Amazonian Flooded Area.</title>
        <authorList>
            <person name="Assis das Gracas D."/>
            <person name="Thiago Juca Ramos R."/>
            <person name="Vieira Araujo A.C."/>
            <person name="Zahlouth R."/>
            <person name="Ribeiro Carneiro A."/>
            <person name="Souza Lopes T."/>
            <person name="Azevedo Barauna R."/>
            <person name="Azevedo V."/>
            <person name="Cruz Schneider M.P."/>
            <person name="Pellizari V.H."/>
            <person name="Silva A."/>
        </authorList>
    </citation>
    <scope>NUCLEOTIDE SEQUENCE [LARGE SCALE GENOMIC DNA]</scope>
    <source>
        <strain evidence="1 2">Tuc01</strain>
    </source>
</reference>
<dbReference type="EMBL" id="CP004144">
    <property type="protein sequence ID" value="AGF96865.1"/>
    <property type="molecule type" value="Genomic_DNA"/>
</dbReference>
<gene>
    <name evidence="1" type="ORF">MmTuc01_1496</name>
</gene>
<dbReference type="KEGG" id="mmaz:MmTuc01_1496"/>